<dbReference type="Gene3D" id="1.10.10.1740">
    <property type="entry name" value="Transmembrane protein 14-like"/>
    <property type="match status" value="1"/>
</dbReference>
<reference evidence="7" key="1">
    <citation type="journal article" date="2016" name="Ticks Tick Borne Dis.">
        <title>De novo assembly and annotation of the salivary gland transcriptome of Rhipicephalus appendiculatus male and female ticks during blood feeding.</title>
        <authorList>
            <person name="de Castro M.H."/>
            <person name="de Klerk D."/>
            <person name="Pienaar R."/>
            <person name="Latif A.A."/>
            <person name="Rees D.J."/>
            <person name="Mans B.J."/>
        </authorList>
    </citation>
    <scope>NUCLEOTIDE SEQUENCE</scope>
    <source>
        <tissue evidence="7">Salivary glands</tissue>
    </source>
</reference>
<dbReference type="EMBL" id="GEDV01010453">
    <property type="protein sequence ID" value="JAP78104.1"/>
    <property type="molecule type" value="Transcribed_RNA"/>
</dbReference>
<evidence type="ECO:0000256" key="3">
    <source>
        <dbReference type="ARBA" id="ARBA00022692"/>
    </source>
</evidence>
<feature type="transmembrane region" description="Helical" evidence="6">
    <location>
        <begin position="6"/>
        <end position="23"/>
    </location>
</feature>
<sequence>MDTDIWAFGYAFTVALGGVIGYVKAGSIPSLMAGLVFGGLALIGAYQTSQDPHNYYLSLAVSGVLAGLMGYRFAHTSKIMPAGLIAILSIAMCCRILCRAFSPPGPPGQHVPVAKQ</sequence>
<dbReference type="AlphaFoldDB" id="A0A131YFJ7"/>
<dbReference type="GO" id="GO:0070453">
    <property type="term" value="P:regulation of heme biosynthetic process"/>
    <property type="evidence" value="ECO:0007669"/>
    <property type="project" value="TreeGrafter"/>
</dbReference>
<proteinExistence type="inferred from homology"/>
<evidence type="ECO:0000256" key="6">
    <source>
        <dbReference type="SAM" id="Phobius"/>
    </source>
</evidence>
<dbReference type="Pfam" id="PF03647">
    <property type="entry name" value="Tmemb_14"/>
    <property type="match status" value="1"/>
</dbReference>
<evidence type="ECO:0000256" key="1">
    <source>
        <dbReference type="ARBA" id="ARBA00004141"/>
    </source>
</evidence>
<dbReference type="FunFam" id="1.10.10.1740:FF:000002">
    <property type="entry name" value="Transmembrane protein 14C"/>
    <property type="match status" value="1"/>
</dbReference>
<name>A0A131YFJ7_RHIAP</name>
<evidence type="ECO:0000256" key="5">
    <source>
        <dbReference type="ARBA" id="ARBA00023136"/>
    </source>
</evidence>
<feature type="transmembrane region" description="Helical" evidence="6">
    <location>
        <begin position="81"/>
        <end position="102"/>
    </location>
</feature>
<keyword evidence="3 6" id="KW-0812">Transmembrane</keyword>
<organism evidence="7">
    <name type="scientific">Rhipicephalus appendiculatus</name>
    <name type="common">Brown ear tick</name>
    <dbReference type="NCBI Taxonomy" id="34631"/>
    <lineage>
        <taxon>Eukaryota</taxon>
        <taxon>Metazoa</taxon>
        <taxon>Ecdysozoa</taxon>
        <taxon>Arthropoda</taxon>
        <taxon>Chelicerata</taxon>
        <taxon>Arachnida</taxon>
        <taxon>Acari</taxon>
        <taxon>Parasitiformes</taxon>
        <taxon>Ixodida</taxon>
        <taxon>Ixodoidea</taxon>
        <taxon>Ixodidae</taxon>
        <taxon>Rhipicephalinae</taxon>
        <taxon>Rhipicephalus</taxon>
        <taxon>Rhipicephalus</taxon>
    </lineage>
</organism>
<dbReference type="PANTHER" id="PTHR12668:SF43">
    <property type="entry name" value="TRANSMEMBRANE PROTEIN 14 HOMOLOG"/>
    <property type="match status" value="1"/>
</dbReference>
<dbReference type="GO" id="GO:0031966">
    <property type="term" value="C:mitochondrial membrane"/>
    <property type="evidence" value="ECO:0007669"/>
    <property type="project" value="TreeGrafter"/>
</dbReference>
<dbReference type="InterPro" id="IPR044890">
    <property type="entry name" value="TMEM14_sf"/>
</dbReference>
<dbReference type="InterPro" id="IPR005349">
    <property type="entry name" value="TMEM14"/>
</dbReference>
<feature type="transmembrane region" description="Helical" evidence="6">
    <location>
        <begin position="30"/>
        <end position="49"/>
    </location>
</feature>
<keyword evidence="5 6" id="KW-0472">Membrane</keyword>
<dbReference type="PANTHER" id="PTHR12668">
    <property type="entry name" value="TRANSMEMBRANE PROTEIN 14, 15"/>
    <property type="match status" value="1"/>
</dbReference>
<evidence type="ECO:0000256" key="2">
    <source>
        <dbReference type="ARBA" id="ARBA00007590"/>
    </source>
</evidence>
<accession>A0A131YFJ7</accession>
<comment type="subcellular location">
    <subcellularLocation>
        <location evidence="1">Membrane</location>
        <topology evidence="1">Multi-pass membrane protein</topology>
    </subcellularLocation>
</comment>
<evidence type="ECO:0000313" key="7">
    <source>
        <dbReference type="EMBL" id="JAP78104.1"/>
    </source>
</evidence>
<evidence type="ECO:0000256" key="4">
    <source>
        <dbReference type="ARBA" id="ARBA00022989"/>
    </source>
</evidence>
<evidence type="ECO:0008006" key="8">
    <source>
        <dbReference type="Google" id="ProtNLM"/>
    </source>
</evidence>
<protein>
    <recommendedName>
        <fullName evidence="8">Transmembrane protein 14C</fullName>
    </recommendedName>
</protein>
<keyword evidence="4 6" id="KW-1133">Transmembrane helix</keyword>
<comment type="similarity">
    <text evidence="2">Belongs to the TMEM14 family.</text>
</comment>
<feature type="transmembrane region" description="Helical" evidence="6">
    <location>
        <begin position="55"/>
        <end position="74"/>
    </location>
</feature>